<protein>
    <recommendedName>
        <fullName evidence="3">Small ribosomal subunit protein bS16</fullName>
    </recommendedName>
</protein>
<dbReference type="HAMAP" id="MF_00385">
    <property type="entry name" value="Ribosomal_bS16"/>
    <property type="match status" value="1"/>
</dbReference>
<dbReference type="EMBL" id="MFRC01000065">
    <property type="protein sequence ID" value="OGH88412.1"/>
    <property type="molecule type" value="Genomic_DNA"/>
</dbReference>
<dbReference type="AlphaFoldDB" id="A0A1F6NWU5"/>
<comment type="caution">
    <text evidence="4">The sequence shown here is derived from an EMBL/GenBank/DDBJ whole genome shotgun (WGS) entry which is preliminary data.</text>
</comment>
<dbReference type="GO" id="GO:0005737">
    <property type="term" value="C:cytoplasm"/>
    <property type="evidence" value="ECO:0007669"/>
    <property type="project" value="UniProtKB-ARBA"/>
</dbReference>
<dbReference type="GO" id="GO:0003735">
    <property type="term" value="F:structural constituent of ribosome"/>
    <property type="evidence" value="ECO:0007669"/>
    <property type="project" value="InterPro"/>
</dbReference>
<evidence type="ECO:0000313" key="4">
    <source>
        <dbReference type="EMBL" id="OGH88412.1"/>
    </source>
</evidence>
<sequence>MLAIRLQRVGKKKFATYRIVVSEKARDTQGNHLEQVGTYNPHAKENQFAPVVERLLYWISKGAVPSETIHNLLVTNKIIEGKKKKSVFVSKKRAAKLAEKKKVA</sequence>
<dbReference type="InterPro" id="IPR000307">
    <property type="entry name" value="Ribosomal_bS16"/>
</dbReference>
<dbReference type="SUPFAM" id="SSF54565">
    <property type="entry name" value="Ribosomal protein S16"/>
    <property type="match status" value="1"/>
</dbReference>
<dbReference type="PANTHER" id="PTHR12919:SF20">
    <property type="entry name" value="SMALL RIBOSOMAL SUBUNIT PROTEIN BS16M"/>
    <property type="match status" value="1"/>
</dbReference>
<reference evidence="4 5" key="1">
    <citation type="journal article" date="2016" name="Nat. Commun.">
        <title>Thousands of microbial genomes shed light on interconnected biogeochemical processes in an aquifer system.</title>
        <authorList>
            <person name="Anantharaman K."/>
            <person name="Brown C.T."/>
            <person name="Hug L.A."/>
            <person name="Sharon I."/>
            <person name="Castelle C.J."/>
            <person name="Probst A.J."/>
            <person name="Thomas B.C."/>
            <person name="Singh A."/>
            <person name="Wilkins M.J."/>
            <person name="Karaoz U."/>
            <person name="Brodie E.L."/>
            <person name="Williams K.H."/>
            <person name="Hubbard S.S."/>
            <person name="Banfield J.F."/>
        </authorList>
    </citation>
    <scope>NUCLEOTIDE SEQUENCE [LARGE SCALE GENOMIC DNA]</scope>
</reference>
<comment type="similarity">
    <text evidence="3">Belongs to the bacterial ribosomal protein bS16 family.</text>
</comment>
<evidence type="ECO:0000256" key="3">
    <source>
        <dbReference type="HAMAP-Rule" id="MF_00385"/>
    </source>
</evidence>
<keyword evidence="1 3" id="KW-0689">Ribosomal protein</keyword>
<evidence type="ECO:0000313" key="5">
    <source>
        <dbReference type="Proteomes" id="UP000178490"/>
    </source>
</evidence>
<dbReference type="Gene3D" id="3.30.1320.10">
    <property type="match status" value="1"/>
</dbReference>
<dbReference type="InterPro" id="IPR023803">
    <property type="entry name" value="Ribosomal_bS16_dom_sf"/>
</dbReference>
<name>A0A1F6NWU5_9BACT</name>
<accession>A0A1F6NWU5</accession>
<gene>
    <name evidence="3" type="primary">rpsP</name>
    <name evidence="4" type="ORF">A2537_00895</name>
</gene>
<dbReference type="NCBIfam" id="TIGR00002">
    <property type="entry name" value="S16"/>
    <property type="match status" value="1"/>
</dbReference>
<evidence type="ECO:0000256" key="1">
    <source>
        <dbReference type="ARBA" id="ARBA00022980"/>
    </source>
</evidence>
<dbReference type="GO" id="GO:0015935">
    <property type="term" value="C:small ribosomal subunit"/>
    <property type="evidence" value="ECO:0007669"/>
    <property type="project" value="TreeGrafter"/>
</dbReference>
<proteinExistence type="inferred from homology"/>
<evidence type="ECO:0000256" key="2">
    <source>
        <dbReference type="ARBA" id="ARBA00023274"/>
    </source>
</evidence>
<keyword evidence="2 3" id="KW-0687">Ribonucleoprotein</keyword>
<dbReference type="Pfam" id="PF00886">
    <property type="entry name" value="Ribosomal_S16"/>
    <property type="match status" value="1"/>
</dbReference>
<organism evidence="4 5">
    <name type="scientific">Candidatus Magasanikbacteria bacterium RIFOXYD2_FULL_36_9</name>
    <dbReference type="NCBI Taxonomy" id="1798707"/>
    <lineage>
        <taxon>Bacteria</taxon>
        <taxon>Candidatus Magasanikiibacteriota</taxon>
    </lineage>
</organism>
<dbReference type="GO" id="GO:0006412">
    <property type="term" value="P:translation"/>
    <property type="evidence" value="ECO:0007669"/>
    <property type="project" value="UniProtKB-UniRule"/>
</dbReference>
<dbReference type="Proteomes" id="UP000178490">
    <property type="component" value="Unassembled WGS sequence"/>
</dbReference>
<dbReference type="PANTHER" id="PTHR12919">
    <property type="entry name" value="30S RIBOSOMAL PROTEIN S16"/>
    <property type="match status" value="1"/>
</dbReference>